<name>A0A8H5GQK3_9AGAR</name>
<feature type="compositionally biased region" description="Basic and acidic residues" evidence="1">
    <location>
        <begin position="103"/>
        <end position="131"/>
    </location>
</feature>
<keyword evidence="2" id="KW-0812">Transmembrane</keyword>
<organism evidence="4 5">
    <name type="scientific">Tetrapyrgos nigripes</name>
    <dbReference type="NCBI Taxonomy" id="182062"/>
    <lineage>
        <taxon>Eukaryota</taxon>
        <taxon>Fungi</taxon>
        <taxon>Dikarya</taxon>
        <taxon>Basidiomycota</taxon>
        <taxon>Agaricomycotina</taxon>
        <taxon>Agaricomycetes</taxon>
        <taxon>Agaricomycetidae</taxon>
        <taxon>Agaricales</taxon>
        <taxon>Marasmiineae</taxon>
        <taxon>Marasmiaceae</taxon>
        <taxon>Tetrapyrgos</taxon>
    </lineage>
</organism>
<comment type="caution">
    <text evidence="4">The sequence shown here is derived from an EMBL/GenBank/DDBJ whole genome shotgun (WGS) entry which is preliminary data.</text>
</comment>
<feature type="chain" id="PRO_5034062354" evidence="3">
    <location>
        <begin position="16"/>
        <end position="290"/>
    </location>
</feature>
<evidence type="ECO:0000256" key="1">
    <source>
        <dbReference type="SAM" id="MobiDB-lite"/>
    </source>
</evidence>
<proteinExistence type="predicted"/>
<sequence length="290" mass="32591">MHSLLLLASLSAVSASVIPAKHLLLTWGSTSNIQLDSDYISPHLEQTKYLCDVFIGRTELSVVVDARSHDLDDISLDSVSRRVSEIYAQQDDITITRPPTVHCRVDPNHANDSPSRAHDHSSHSHDLDEHESQIYDPLEAQSHLSFVPQLNSPCPHSSLHKRIGYGFLNILDLLSMLGVVLLAVLASMIASFIRGRQQLKGVRGCVAYSEKNEDGDLKSSFDDTEEPDMLTPRVDLYHNQGKSHRSRSMSHNYSSSKQHQHQHHRYTSLDTYYQLPSGDEAMKYLDGKLQ</sequence>
<keyword evidence="3" id="KW-0732">Signal</keyword>
<keyword evidence="2" id="KW-0472">Membrane</keyword>
<feature type="transmembrane region" description="Helical" evidence="2">
    <location>
        <begin position="163"/>
        <end position="193"/>
    </location>
</feature>
<evidence type="ECO:0000256" key="3">
    <source>
        <dbReference type="SAM" id="SignalP"/>
    </source>
</evidence>
<accession>A0A8H5GQK3</accession>
<dbReference type="EMBL" id="JAACJM010000013">
    <property type="protein sequence ID" value="KAF5369394.1"/>
    <property type="molecule type" value="Genomic_DNA"/>
</dbReference>
<dbReference type="AlphaFoldDB" id="A0A8H5GQK3"/>
<gene>
    <name evidence="4" type="ORF">D9758_002710</name>
</gene>
<feature type="signal peptide" evidence="3">
    <location>
        <begin position="1"/>
        <end position="15"/>
    </location>
</feature>
<feature type="region of interest" description="Disordered" evidence="1">
    <location>
        <begin position="240"/>
        <end position="266"/>
    </location>
</feature>
<evidence type="ECO:0000256" key="2">
    <source>
        <dbReference type="SAM" id="Phobius"/>
    </source>
</evidence>
<feature type="region of interest" description="Disordered" evidence="1">
    <location>
        <begin position="98"/>
        <end position="131"/>
    </location>
</feature>
<keyword evidence="2" id="KW-1133">Transmembrane helix</keyword>
<evidence type="ECO:0000313" key="4">
    <source>
        <dbReference type="EMBL" id="KAF5369394.1"/>
    </source>
</evidence>
<evidence type="ECO:0000313" key="5">
    <source>
        <dbReference type="Proteomes" id="UP000559256"/>
    </source>
</evidence>
<dbReference type="Proteomes" id="UP000559256">
    <property type="component" value="Unassembled WGS sequence"/>
</dbReference>
<keyword evidence="5" id="KW-1185">Reference proteome</keyword>
<dbReference type="OrthoDB" id="10654299at2759"/>
<protein>
    <submittedName>
        <fullName evidence="4">Uncharacterized protein</fullName>
    </submittedName>
</protein>
<reference evidence="4 5" key="1">
    <citation type="journal article" date="2020" name="ISME J.">
        <title>Uncovering the hidden diversity of litter-decomposition mechanisms in mushroom-forming fungi.</title>
        <authorList>
            <person name="Floudas D."/>
            <person name="Bentzer J."/>
            <person name="Ahren D."/>
            <person name="Johansson T."/>
            <person name="Persson P."/>
            <person name="Tunlid A."/>
        </authorList>
    </citation>
    <scope>NUCLEOTIDE SEQUENCE [LARGE SCALE GENOMIC DNA]</scope>
    <source>
        <strain evidence="4 5">CBS 291.85</strain>
    </source>
</reference>